<evidence type="ECO:0000256" key="2">
    <source>
        <dbReference type="ARBA" id="ARBA00009466"/>
    </source>
</evidence>
<sequence length="1062" mass="119410">MINRIQEVVAIANSPTTDAVTKKQALDFLTQIKSEPNAVQVFAPLLSDSQSDDVTKFVALQVLADLAQQQTSDLQFIRTTAVELLRHKVVNGIRDPEYVKNKIAEVLTNLFYSMYGEINGNQWSTFFTDMVEILSIRQLCNDSTKEFIPLGLDYFLRICLAVNSSIGDQTFVRSKDVQVKNNSLKDTMRIQDVQTLVTVWLNTLKSIVPQEQSDLAVLTLSCVGSYISWIDVQLIVNPLYITVIYGYLDFAETKVACSQCLCEVISKKMKPLDKLSLLGMLSLTDKVTSVGNDELEVYEQLAKLSSSMGFELAKVIEQCNENDSTPEVQQVATAADNQIIEQVAPLVLKFMEHEYDSVTQQCFLFVSQYLSVLKKQFALGGKPGSAIAVNSKRLPIDPPHEMFLTSLLLAGFKKMRIDESCDEDSEDEIDEFFDTIRSKLKVFQDSVAMINPALYLQNISNHIQECLSKVDWRDLELGIYQMHNLSESIRNNLFGIGKQEIANSEATMVMTKFMSVLLQNSSVFQMESPYVQVLFFELVVRHYQFLGSDEKDELALLNIFCSPFGMFNKREKVRLRTWYLFTRLIKTTRLKLTTPVLSQILIKISPLLGIRAIPPNPDGTDYDTTFDNQLYLFEGVGFLIGGNSDCNYDIIDEILSPLFAGLETCISSQLQSPDIVLQSHHLLMAIGTLARGVHGGLVPDNQVNNALVSKKLIHKSLIEKFSNIAEVVLVSFSYFNKHENVRDASRFTFSRLIPILNSDIVSFASKLIALFLESELSTVEMCDFLGFLGQMIHMFHTDNGCYELFDNLLTPVIDKVHAIIDRIDQESALETESWYNGSTPAVTNPEAAGGTRDNNGKNVVVTDSFRDKIQLKKAYYGFLQSFISNSITSLLLTDRNRVTLSTILMDLLVFIPQEIQETSTIKLALNVLTNFVKCFGSGKCTDPNDMHASDIGSLEGLNEFFITKIVPLVFEIPFKPDYKFNIRDGSCRVVACDLSRLLKELYIQCGGGTDPMANPSLKYMGQVYFPQIQFPSDMGLELIQALALADSKDFEKYYVNLINNLT</sequence>
<dbReference type="GO" id="GO:0016363">
    <property type="term" value="C:nuclear matrix"/>
    <property type="evidence" value="ECO:0007669"/>
    <property type="project" value="EnsemblFungi"/>
</dbReference>
<evidence type="ECO:0000313" key="12">
    <source>
        <dbReference type="EMBL" id="GAV50658.1"/>
    </source>
</evidence>
<keyword evidence="6 9" id="KW-0820">tRNA-binding</keyword>
<evidence type="ECO:0000259" key="10">
    <source>
        <dbReference type="Pfam" id="PF08389"/>
    </source>
</evidence>
<reference evidence="12 13" key="1">
    <citation type="submission" date="2016-08" db="EMBL/GenBank/DDBJ databases">
        <title>Draft genome sequence of allopolyploid Zygosaccharomyces rouxii.</title>
        <authorList>
            <person name="Watanabe J."/>
            <person name="Uehara K."/>
            <person name="Mogi Y."/>
            <person name="Tsukioka Y."/>
        </authorList>
    </citation>
    <scope>NUCLEOTIDE SEQUENCE [LARGE SCALE GENOMIC DNA]</scope>
    <source>
        <strain evidence="12 13">NBRC 110957</strain>
    </source>
</reference>
<evidence type="ECO:0000259" key="11">
    <source>
        <dbReference type="Pfam" id="PF19282"/>
    </source>
</evidence>
<keyword evidence="8 9" id="KW-0539">Nucleus</keyword>
<evidence type="ECO:0000256" key="1">
    <source>
        <dbReference type="ARBA" id="ARBA00004496"/>
    </source>
</evidence>
<evidence type="ECO:0000313" key="13">
    <source>
        <dbReference type="Proteomes" id="UP000187013"/>
    </source>
</evidence>
<organism evidence="12 13">
    <name type="scientific">Zygosaccharomyces rouxii</name>
    <dbReference type="NCBI Taxonomy" id="4956"/>
    <lineage>
        <taxon>Eukaryota</taxon>
        <taxon>Fungi</taxon>
        <taxon>Dikarya</taxon>
        <taxon>Ascomycota</taxon>
        <taxon>Saccharomycotina</taxon>
        <taxon>Saccharomycetes</taxon>
        <taxon>Saccharomycetales</taxon>
        <taxon>Saccharomycetaceae</taxon>
        <taxon>Zygosaccharomyces</taxon>
    </lineage>
</organism>
<dbReference type="InterPro" id="IPR011989">
    <property type="entry name" value="ARM-like"/>
</dbReference>
<dbReference type="InterPro" id="IPR016024">
    <property type="entry name" value="ARM-type_fold"/>
</dbReference>
<proteinExistence type="inferred from homology"/>
<evidence type="ECO:0000256" key="4">
    <source>
        <dbReference type="ARBA" id="ARBA00022448"/>
    </source>
</evidence>
<evidence type="ECO:0000256" key="7">
    <source>
        <dbReference type="ARBA" id="ARBA00022884"/>
    </source>
</evidence>
<keyword evidence="5 9" id="KW-0963">Cytoplasm</keyword>
<dbReference type="InterPro" id="IPR040017">
    <property type="entry name" value="XPOT"/>
</dbReference>
<dbReference type="PANTHER" id="PTHR15952">
    <property type="entry name" value="EXPORTIN-T/LOS1"/>
    <property type="match status" value="1"/>
</dbReference>
<comment type="subcellular location">
    <subcellularLocation>
        <location evidence="1 9">Cytoplasm</location>
    </subcellularLocation>
    <subcellularLocation>
        <location evidence="9">Nucleus</location>
    </subcellularLocation>
    <text evidence="9">Shuttles between the nucleus and the cytoplasm.</text>
</comment>
<evidence type="ECO:0000256" key="8">
    <source>
        <dbReference type="ARBA" id="ARBA00023242"/>
    </source>
</evidence>
<dbReference type="GO" id="GO:0005737">
    <property type="term" value="C:cytoplasm"/>
    <property type="evidence" value="ECO:0007669"/>
    <property type="project" value="UniProtKB-SubCell"/>
</dbReference>
<comment type="caution">
    <text evidence="12">The sequence shown here is derived from an EMBL/GenBank/DDBJ whole genome shotgun (WGS) entry which is preliminary data.</text>
</comment>
<dbReference type="GO" id="GO:0005643">
    <property type="term" value="C:nuclear pore"/>
    <property type="evidence" value="ECO:0007669"/>
    <property type="project" value="TreeGrafter"/>
</dbReference>
<dbReference type="GO" id="GO:0000049">
    <property type="term" value="F:tRNA binding"/>
    <property type="evidence" value="ECO:0007669"/>
    <property type="project" value="UniProtKB-UniRule"/>
</dbReference>
<dbReference type="GO" id="GO:0031267">
    <property type="term" value="F:small GTPase binding"/>
    <property type="evidence" value="ECO:0007669"/>
    <property type="project" value="EnsemblFungi"/>
</dbReference>
<dbReference type="Gene3D" id="1.25.10.10">
    <property type="entry name" value="Leucine-rich Repeat Variant"/>
    <property type="match status" value="1"/>
</dbReference>
<comment type="function">
    <text evidence="9">tRNA nucleus export receptor which facilitates tRNA translocation across the nuclear pore complex.</text>
</comment>
<dbReference type="OrthoDB" id="26399at2759"/>
<dbReference type="GO" id="GO:0071528">
    <property type="term" value="P:tRNA re-export from nucleus"/>
    <property type="evidence" value="ECO:0007669"/>
    <property type="project" value="UniProtKB-UniRule"/>
</dbReference>
<feature type="domain" description="Exportin-1/Importin-beta-like" evidence="10">
    <location>
        <begin position="96"/>
        <end position="261"/>
    </location>
</feature>
<feature type="domain" description="Exportin-T C-terminal" evidence="11">
    <location>
        <begin position="334"/>
        <end position="821"/>
    </location>
</feature>
<comment type="similarity">
    <text evidence="2 9">Belongs to the exportin family.</text>
</comment>
<dbReference type="InterPro" id="IPR013598">
    <property type="entry name" value="Exportin-1/Importin-b-like"/>
</dbReference>
<evidence type="ECO:0000256" key="6">
    <source>
        <dbReference type="ARBA" id="ARBA00022555"/>
    </source>
</evidence>
<feature type="domain" description="Exportin-T C-terminal" evidence="11">
    <location>
        <begin position="862"/>
        <end position="1060"/>
    </location>
</feature>
<evidence type="ECO:0000256" key="3">
    <source>
        <dbReference type="ARBA" id="ARBA00018928"/>
    </source>
</evidence>
<dbReference type="InterPro" id="IPR045546">
    <property type="entry name" value="Exportin-T_C"/>
</dbReference>
<protein>
    <recommendedName>
        <fullName evidence="3 9">Exportin-T</fullName>
    </recommendedName>
    <alternativeName>
        <fullName evidence="9">Exportin(tRNA)</fullName>
    </alternativeName>
    <alternativeName>
        <fullName evidence="9">tRNA exportin</fullName>
    </alternativeName>
</protein>
<name>A0A1Q3A4R8_ZYGRO</name>
<dbReference type="eggNOG" id="KOG2021">
    <property type="taxonomic scope" value="Eukaryota"/>
</dbReference>
<dbReference type="EMBL" id="BDGX01000026">
    <property type="protein sequence ID" value="GAV50658.1"/>
    <property type="molecule type" value="Genomic_DNA"/>
</dbReference>
<dbReference type="OMA" id="HEMFLFG"/>
<dbReference type="Pfam" id="PF08389">
    <property type="entry name" value="Xpo1"/>
    <property type="match status" value="1"/>
</dbReference>
<evidence type="ECO:0000256" key="9">
    <source>
        <dbReference type="RuleBase" id="RU366037"/>
    </source>
</evidence>
<keyword evidence="7 9" id="KW-0694">RNA-binding</keyword>
<accession>A0A1Q3A4R8</accession>
<dbReference type="Pfam" id="PF19282">
    <property type="entry name" value="Exportin-T"/>
    <property type="match status" value="2"/>
</dbReference>
<dbReference type="AlphaFoldDB" id="A0A1Q3A4R8"/>
<dbReference type="Proteomes" id="UP000187013">
    <property type="component" value="Unassembled WGS sequence"/>
</dbReference>
<gene>
    <name evidence="12" type="ORF">ZYGR_0Z00810</name>
</gene>
<evidence type="ECO:0000256" key="5">
    <source>
        <dbReference type="ARBA" id="ARBA00022490"/>
    </source>
</evidence>
<keyword evidence="4 9" id="KW-0813">Transport</keyword>
<dbReference type="PANTHER" id="PTHR15952:SF11">
    <property type="entry name" value="EXPORTIN-T"/>
    <property type="match status" value="1"/>
</dbReference>
<dbReference type="SUPFAM" id="SSF48371">
    <property type="entry name" value="ARM repeat"/>
    <property type="match status" value="1"/>
</dbReference>